<name>A0A6J6HPY3_9ZZZZ</name>
<dbReference type="SUPFAM" id="SSF69742">
    <property type="entry name" value="Glutamyl tRNA-reductase catalytic, N-terminal domain"/>
    <property type="match status" value="1"/>
</dbReference>
<evidence type="ECO:0000256" key="3">
    <source>
        <dbReference type="ARBA" id="ARBA00012970"/>
    </source>
</evidence>
<dbReference type="CDD" id="cd05213">
    <property type="entry name" value="NAD_bind_Glutamyl_tRNA_reduct"/>
    <property type="match status" value="1"/>
</dbReference>
<dbReference type="InterPro" id="IPR006151">
    <property type="entry name" value="Shikm_DH/Glu-tRNA_Rdtase"/>
</dbReference>
<dbReference type="Gene3D" id="3.30.460.30">
    <property type="entry name" value="Glutamyl-tRNA reductase, N-terminal domain"/>
    <property type="match status" value="1"/>
</dbReference>
<sequence length="419" mass="45216">MSVVVIGLNHRTVPLSLLERVTIDGARLPKALHDVMSQVHVSEAVVLSTCNRTEVYVVAEKFHPAYADLRTFFSELAFVPPEDLADHLYVHDADSAAGHLFRVASGIDSAVVGEAEILGQVRVAWERAQEEGTAGSQLNLLFRHALEVGKRARTETGIGRHVASVSSAAVAMAAERLGSLDGRSILVVGAGEMGEGMVRALASNGVTDIRIANRTWEKAAEVAERLGGRAIRLADLDASLGEVDLLLTGTGASSMIIEYSDLARVMANRNGREILVVDVAVPRDVDPSAGEIPGVTILDMDDLRSFAEAGQAERRREVVLVQEMVDSELERFVSVSTAREVAPLVSLLHERAEEIRKAELERFASKLGDLDERQLDAIDALTHGIVAKLLHRPTVGLKDAAGTPKGERLAEALRDLFEL</sequence>
<dbReference type="UniPathway" id="UPA00251">
    <property type="reaction ID" value="UER00316"/>
</dbReference>
<dbReference type="InterPro" id="IPR018214">
    <property type="entry name" value="GluRdtase_CS"/>
</dbReference>
<dbReference type="AlphaFoldDB" id="A0A6J6HPY3"/>
<dbReference type="InterPro" id="IPR036291">
    <property type="entry name" value="NAD(P)-bd_dom_sf"/>
</dbReference>
<dbReference type="NCBIfam" id="NF000744">
    <property type="entry name" value="PRK00045.1-3"/>
    <property type="match status" value="1"/>
</dbReference>
<reference evidence="11" key="1">
    <citation type="submission" date="2020-05" db="EMBL/GenBank/DDBJ databases">
        <authorList>
            <person name="Chiriac C."/>
            <person name="Salcher M."/>
            <person name="Ghai R."/>
            <person name="Kavagutti S V."/>
        </authorList>
    </citation>
    <scope>NUCLEOTIDE SEQUENCE</scope>
</reference>
<keyword evidence="4" id="KW-0521">NADP</keyword>
<dbReference type="NCBIfam" id="TIGR01035">
    <property type="entry name" value="hemA"/>
    <property type="match status" value="1"/>
</dbReference>
<evidence type="ECO:0000256" key="6">
    <source>
        <dbReference type="ARBA" id="ARBA00023244"/>
    </source>
</evidence>
<dbReference type="HAMAP" id="MF_00087">
    <property type="entry name" value="Glu_tRNA_reductase"/>
    <property type="match status" value="1"/>
</dbReference>
<evidence type="ECO:0000259" key="9">
    <source>
        <dbReference type="Pfam" id="PF01488"/>
    </source>
</evidence>
<evidence type="ECO:0000259" key="10">
    <source>
        <dbReference type="Pfam" id="PF05201"/>
    </source>
</evidence>
<evidence type="ECO:0000256" key="2">
    <source>
        <dbReference type="ARBA" id="ARBA00005916"/>
    </source>
</evidence>
<accession>A0A6J6HPY3</accession>
<dbReference type="InterPro" id="IPR036453">
    <property type="entry name" value="GluRdtase_dimer_dom_sf"/>
</dbReference>
<dbReference type="InterPro" id="IPR015896">
    <property type="entry name" value="4pyrrol_synth_GluRdtase_dimer"/>
</dbReference>
<dbReference type="InterPro" id="IPR015895">
    <property type="entry name" value="4pyrrol_synth_GluRdtase_N"/>
</dbReference>
<comment type="similarity">
    <text evidence="2">Belongs to the glutamyl-tRNA reductase family.</text>
</comment>
<comment type="catalytic activity">
    <reaction evidence="7">
        <text>(S)-4-amino-5-oxopentanoate + tRNA(Glu) + NADP(+) = L-glutamyl-tRNA(Glu) + NADPH + H(+)</text>
        <dbReference type="Rhea" id="RHEA:12344"/>
        <dbReference type="Rhea" id="RHEA-COMP:9663"/>
        <dbReference type="Rhea" id="RHEA-COMP:9680"/>
        <dbReference type="ChEBI" id="CHEBI:15378"/>
        <dbReference type="ChEBI" id="CHEBI:57501"/>
        <dbReference type="ChEBI" id="CHEBI:57783"/>
        <dbReference type="ChEBI" id="CHEBI:58349"/>
        <dbReference type="ChEBI" id="CHEBI:78442"/>
        <dbReference type="ChEBI" id="CHEBI:78520"/>
        <dbReference type="EC" id="1.2.1.70"/>
    </reaction>
</comment>
<keyword evidence="5" id="KW-0560">Oxidoreductase</keyword>
<evidence type="ECO:0000256" key="1">
    <source>
        <dbReference type="ARBA" id="ARBA00005059"/>
    </source>
</evidence>
<dbReference type="EC" id="1.2.1.70" evidence="3"/>
<proteinExistence type="inferred from homology"/>
<evidence type="ECO:0000256" key="4">
    <source>
        <dbReference type="ARBA" id="ARBA00022857"/>
    </source>
</evidence>
<evidence type="ECO:0000256" key="7">
    <source>
        <dbReference type="ARBA" id="ARBA00047464"/>
    </source>
</evidence>
<evidence type="ECO:0000259" key="8">
    <source>
        <dbReference type="Pfam" id="PF00745"/>
    </source>
</evidence>
<feature type="domain" description="Tetrapyrrole biosynthesis glutamyl-tRNA reductase dimerisation" evidence="8">
    <location>
        <begin position="321"/>
        <end position="419"/>
    </location>
</feature>
<comment type="pathway">
    <text evidence="1">Porphyrin-containing compound metabolism; protoporphyrin-IX biosynthesis; 5-aminolevulinate from L-glutamyl-tRNA(Glu): step 1/2.</text>
</comment>
<dbReference type="PIRSF" id="PIRSF000445">
    <property type="entry name" value="4pyrrol_synth_GluRdtase"/>
    <property type="match status" value="1"/>
</dbReference>
<protein>
    <recommendedName>
        <fullName evidence="3">glutamyl-tRNA reductase</fullName>
        <ecNumber evidence="3">1.2.1.70</ecNumber>
    </recommendedName>
</protein>
<gene>
    <name evidence="11" type="ORF">UFOPK1835_01064</name>
</gene>
<dbReference type="Pfam" id="PF00745">
    <property type="entry name" value="GlutR_dimer"/>
    <property type="match status" value="1"/>
</dbReference>
<dbReference type="Gene3D" id="3.40.50.720">
    <property type="entry name" value="NAD(P)-binding Rossmann-like Domain"/>
    <property type="match status" value="1"/>
</dbReference>
<evidence type="ECO:0000313" key="11">
    <source>
        <dbReference type="EMBL" id="CAB4610628.1"/>
    </source>
</evidence>
<dbReference type="SUPFAM" id="SSF51735">
    <property type="entry name" value="NAD(P)-binding Rossmann-fold domains"/>
    <property type="match status" value="1"/>
</dbReference>
<feature type="domain" description="Glutamyl-tRNA reductase N-terminal" evidence="10">
    <location>
        <begin position="6"/>
        <end position="156"/>
    </location>
</feature>
<dbReference type="PANTHER" id="PTHR43013">
    <property type="entry name" value="GLUTAMYL-TRNA REDUCTASE"/>
    <property type="match status" value="1"/>
</dbReference>
<dbReference type="FunFam" id="3.40.50.720:FF:000031">
    <property type="entry name" value="Glutamyl-tRNA reductase"/>
    <property type="match status" value="1"/>
</dbReference>
<dbReference type="EMBL" id="CAEZUP010000041">
    <property type="protein sequence ID" value="CAB4610628.1"/>
    <property type="molecule type" value="Genomic_DNA"/>
</dbReference>
<organism evidence="11">
    <name type="scientific">freshwater metagenome</name>
    <dbReference type="NCBI Taxonomy" id="449393"/>
    <lineage>
        <taxon>unclassified sequences</taxon>
        <taxon>metagenomes</taxon>
        <taxon>ecological metagenomes</taxon>
    </lineage>
</organism>
<feature type="domain" description="Quinate/shikimate 5-dehydrogenase/glutamyl-tRNA reductase" evidence="9">
    <location>
        <begin position="172"/>
        <end position="305"/>
    </location>
</feature>
<dbReference type="GO" id="GO:0019353">
    <property type="term" value="P:protoporphyrinogen IX biosynthetic process from glutamate"/>
    <property type="evidence" value="ECO:0007669"/>
    <property type="project" value="TreeGrafter"/>
</dbReference>
<dbReference type="PANTHER" id="PTHR43013:SF1">
    <property type="entry name" value="GLUTAMYL-TRNA REDUCTASE"/>
    <property type="match status" value="1"/>
</dbReference>
<dbReference type="FunFam" id="3.30.460.30:FF:000001">
    <property type="entry name" value="Glutamyl-tRNA reductase"/>
    <property type="match status" value="1"/>
</dbReference>
<dbReference type="SUPFAM" id="SSF69075">
    <property type="entry name" value="Glutamyl tRNA-reductase dimerization domain"/>
    <property type="match status" value="1"/>
</dbReference>
<dbReference type="GO" id="GO:0008883">
    <property type="term" value="F:glutamyl-tRNA reductase activity"/>
    <property type="evidence" value="ECO:0007669"/>
    <property type="project" value="UniProtKB-EC"/>
</dbReference>
<dbReference type="Pfam" id="PF05201">
    <property type="entry name" value="GlutR_N"/>
    <property type="match status" value="1"/>
</dbReference>
<evidence type="ECO:0000256" key="5">
    <source>
        <dbReference type="ARBA" id="ARBA00023002"/>
    </source>
</evidence>
<dbReference type="PROSITE" id="PS00747">
    <property type="entry name" value="GLUTR"/>
    <property type="match status" value="1"/>
</dbReference>
<dbReference type="InterPro" id="IPR000343">
    <property type="entry name" value="4pyrrol_synth_GluRdtase"/>
</dbReference>
<dbReference type="InterPro" id="IPR036343">
    <property type="entry name" value="GluRdtase_N_sf"/>
</dbReference>
<dbReference type="Pfam" id="PF01488">
    <property type="entry name" value="Shikimate_DH"/>
    <property type="match status" value="1"/>
</dbReference>
<keyword evidence="6" id="KW-0627">Porphyrin biosynthesis</keyword>
<dbReference type="GO" id="GO:0050661">
    <property type="term" value="F:NADP binding"/>
    <property type="evidence" value="ECO:0007669"/>
    <property type="project" value="InterPro"/>
</dbReference>